<keyword evidence="3" id="KW-1185">Reference proteome</keyword>
<accession>A0ABX6B3J5</accession>
<reference evidence="2 3" key="1">
    <citation type="submission" date="2017-09" db="EMBL/GenBank/DDBJ databases">
        <authorList>
            <person name="Lee N."/>
            <person name="Cho B.-K."/>
        </authorList>
    </citation>
    <scope>NUCLEOTIDE SEQUENCE [LARGE SCALE GENOMIC DNA]</scope>
    <source>
        <strain evidence="2 3">ATCC 13879</strain>
    </source>
</reference>
<feature type="compositionally biased region" description="Basic and acidic residues" evidence="1">
    <location>
        <begin position="91"/>
        <end position="102"/>
    </location>
</feature>
<dbReference type="Proteomes" id="UP000326041">
    <property type="component" value="Chromosome"/>
</dbReference>
<name>A0ABX6B3J5_9ACTN</name>
<dbReference type="RefSeq" id="WP_141665679.1">
    <property type="nucleotide sequence ID" value="NZ_JBIAJM010000004.1"/>
</dbReference>
<sequence>MSALSLRMRDAFSERFDRYREPVGCNCPPSVVSSEETDGFRASATHLDLGITQVGVLEYPSLRACRESARRFDLGFAGVEEAGDVFPCAESTRDHPTAEARRPAAVLGPRPVQAVKP</sequence>
<evidence type="ECO:0000313" key="3">
    <source>
        <dbReference type="Proteomes" id="UP000326041"/>
    </source>
</evidence>
<organism evidence="2 3">
    <name type="scientific">Streptomyces prasinus</name>
    <dbReference type="NCBI Taxonomy" id="67345"/>
    <lineage>
        <taxon>Bacteria</taxon>
        <taxon>Bacillati</taxon>
        <taxon>Actinomycetota</taxon>
        <taxon>Actinomycetes</taxon>
        <taxon>Kitasatosporales</taxon>
        <taxon>Streptomycetaceae</taxon>
        <taxon>Streptomyces</taxon>
    </lineage>
</organism>
<gene>
    <name evidence="2" type="ORF">CP972_30130</name>
</gene>
<dbReference type="EMBL" id="CP023697">
    <property type="protein sequence ID" value="QEV09304.1"/>
    <property type="molecule type" value="Genomic_DNA"/>
</dbReference>
<protein>
    <submittedName>
        <fullName evidence="2">Uncharacterized protein</fullName>
    </submittedName>
</protein>
<evidence type="ECO:0000256" key="1">
    <source>
        <dbReference type="SAM" id="MobiDB-lite"/>
    </source>
</evidence>
<evidence type="ECO:0000313" key="2">
    <source>
        <dbReference type="EMBL" id="QEV09304.1"/>
    </source>
</evidence>
<proteinExistence type="predicted"/>
<feature type="region of interest" description="Disordered" evidence="1">
    <location>
        <begin position="88"/>
        <end position="117"/>
    </location>
</feature>